<dbReference type="EC" id="5.1.3.3" evidence="4 7"/>
<evidence type="ECO:0000256" key="3">
    <source>
        <dbReference type="ARBA" id="ARBA00006206"/>
    </source>
</evidence>
<dbReference type="OrthoDB" id="274691at2759"/>
<dbReference type="CDD" id="cd09019">
    <property type="entry name" value="galactose_mutarotase_like"/>
    <property type="match status" value="1"/>
</dbReference>
<dbReference type="InterPro" id="IPR015443">
    <property type="entry name" value="Aldose_1-epimerase"/>
</dbReference>
<dbReference type="GO" id="GO:0030246">
    <property type="term" value="F:carbohydrate binding"/>
    <property type="evidence" value="ECO:0007669"/>
    <property type="project" value="InterPro"/>
</dbReference>
<accession>A0A8J5X6Y0</accession>
<dbReference type="GO" id="GO:0006006">
    <property type="term" value="P:glucose metabolic process"/>
    <property type="evidence" value="ECO:0007669"/>
    <property type="project" value="TreeGrafter"/>
</dbReference>
<keyword evidence="12" id="KW-1185">Reference proteome</keyword>
<dbReference type="GO" id="GO:0004034">
    <property type="term" value="F:aldose 1-epimerase activity"/>
    <property type="evidence" value="ECO:0007669"/>
    <property type="project" value="UniProtKB-EC"/>
</dbReference>
<evidence type="ECO:0000256" key="6">
    <source>
        <dbReference type="ARBA" id="ARBA00023277"/>
    </source>
</evidence>
<feature type="active site" description="Proton donor" evidence="8">
    <location>
        <position position="197"/>
    </location>
</feature>
<keyword evidence="5 7" id="KW-0413">Isomerase</keyword>
<dbReference type="SUPFAM" id="SSF74650">
    <property type="entry name" value="Galactose mutarotase-like"/>
    <property type="match status" value="1"/>
</dbReference>
<keyword evidence="6 7" id="KW-0119">Carbohydrate metabolism</keyword>
<feature type="binding site" evidence="10">
    <location>
        <begin position="197"/>
        <end position="199"/>
    </location>
    <ligand>
        <name>beta-D-galactose</name>
        <dbReference type="ChEBI" id="CHEBI:27667"/>
    </ligand>
</feature>
<dbReference type="InterPro" id="IPR008183">
    <property type="entry name" value="Aldose_1/G6P_1-epimerase"/>
</dbReference>
<proteinExistence type="inferred from homology"/>
<evidence type="ECO:0000256" key="5">
    <source>
        <dbReference type="ARBA" id="ARBA00023235"/>
    </source>
</evidence>
<dbReference type="InterPro" id="IPR018052">
    <property type="entry name" value="Ald1_epimerase_CS"/>
</dbReference>
<sequence>MSKRARVAALAAVGADAHVEPFGQTAAGVPVQLVTLRLGAMCAQVATYGATLTSVRVPDARGAPTHVVLGFDELAAYEACPFYLGSTVGRFANRIRAGAFPLEDAAGAMRTVTLPHRNDRGNTLHGGAAGWDKAVWRLAGASATACTLEHDSPDGDEGFPGAVAISVTYALEWCGRLSIVYRAAVSGAPTVLSPTNHAYFNLHDGGASSVLEHDLQVFADTFLPTDTACLPTGELRPVDGAMDLREPTPIGRGIGAAQGGNGYDHNYVLAQGGSSHTDALDLRFAAWLRSARTGIEMAVLTTEPGLQVCGANHLDGAHVGRGGIAYGSQAGVCLETQKFPDAPNHPDWPSAVVRPGETYESTTVYAFCASASATRCANAS</sequence>
<organism evidence="11 12">
    <name type="scientific">Diacronema lutheri</name>
    <name type="common">Unicellular marine alga</name>
    <name type="synonym">Monochrysis lutheri</name>
    <dbReference type="NCBI Taxonomy" id="2081491"/>
    <lineage>
        <taxon>Eukaryota</taxon>
        <taxon>Haptista</taxon>
        <taxon>Haptophyta</taxon>
        <taxon>Pavlovophyceae</taxon>
        <taxon>Pavlovales</taxon>
        <taxon>Pavlovaceae</taxon>
        <taxon>Diacronema</taxon>
    </lineage>
</organism>
<dbReference type="Proteomes" id="UP000751190">
    <property type="component" value="Unassembled WGS sequence"/>
</dbReference>
<dbReference type="Gene3D" id="2.70.98.10">
    <property type="match status" value="1"/>
</dbReference>
<gene>
    <name evidence="11" type="ORF">KFE25_003575</name>
</gene>
<dbReference type="PIRSF" id="PIRSF005096">
    <property type="entry name" value="GALM"/>
    <property type="match status" value="1"/>
</dbReference>
<comment type="catalytic activity">
    <reaction evidence="1 7">
        <text>alpha-D-glucose = beta-D-glucose</text>
        <dbReference type="Rhea" id="RHEA:10264"/>
        <dbReference type="ChEBI" id="CHEBI:15903"/>
        <dbReference type="ChEBI" id="CHEBI:17925"/>
        <dbReference type="EC" id="5.1.3.3"/>
    </reaction>
</comment>
<evidence type="ECO:0000313" key="11">
    <source>
        <dbReference type="EMBL" id="KAG8457317.1"/>
    </source>
</evidence>
<dbReference type="InterPro" id="IPR011013">
    <property type="entry name" value="Gal_mutarotase_sf_dom"/>
</dbReference>
<feature type="binding site" evidence="9">
    <location>
        <position position="264"/>
    </location>
    <ligand>
        <name>beta-D-galactose</name>
        <dbReference type="ChEBI" id="CHEBI:27667"/>
    </ligand>
</feature>
<dbReference type="InterPro" id="IPR047215">
    <property type="entry name" value="Galactose_mutarotase-like"/>
</dbReference>
<evidence type="ECO:0000256" key="10">
    <source>
        <dbReference type="PIRSR" id="PIRSR005096-3"/>
    </source>
</evidence>
<evidence type="ECO:0000256" key="4">
    <source>
        <dbReference type="ARBA" id="ARBA00013185"/>
    </source>
</evidence>
<dbReference type="Pfam" id="PF01263">
    <property type="entry name" value="Aldose_epim"/>
    <property type="match status" value="1"/>
</dbReference>
<evidence type="ECO:0000256" key="8">
    <source>
        <dbReference type="PIRSR" id="PIRSR005096-1"/>
    </source>
</evidence>
<dbReference type="AlphaFoldDB" id="A0A8J5X6Y0"/>
<dbReference type="PROSITE" id="PS00545">
    <property type="entry name" value="ALDOSE_1_EPIMERASE"/>
    <property type="match status" value="1"/>
</dbReference>
<evidence type="ECO:0000256" key="2">
    <source>
        <dbReference type="ARBA" id="ARBA00005028"/>
    </source>
</evidence>
<evidence type="ECO:0000256" key="1">
    <source>
        <dbReference type="ARBA" id="ARBA00001614"/>
    </source>
</evidence>
<dbReference type="EMBL" id="JAGTXO010000074">
    <property type="protein sequence ID" value="KAG8457317.1"/>
    <property type="molecule type" value="Genomic_DNA"/>
</dbReference>
<comment type="similarity">
    <text evidence="3 7">Belongs to the aldose epimerase family.</text>
</comment>
<dbReference type="NCBIfam" id="NF008277">
    <property type="entry name" value="PRK11055.1"/>
    <property type="match status" value="1"/>
</dbReference>
<dbReference type="GO" id="GO:0033499">
    <property type="term" value="P:galactose catabolic process via UDP-galactose, Leloir pathway"/>
    <property type="evidence" value="ECO:0007669"/>
    <property type="project" value="TreeGrafter"/>
</dbReference>
<reference evidence="11" key="1">
    <citation type="submission" date="2021-05" db="EMBL/GenBank/DDBJ databases">
        <title>The genome of the haptophyte Pavlova lutheri (Diacronema luteri, Pavlovales) - a model for lipid biosynthesis in eukaryotic algae.</title>
        <authorList>
            <person name="Hulatt C.J."/>
            <person name="Posewitz M.C."/>
        </authorList>
    </citation>
    <scope>NUCLEOTIDE SEQUENCE</scope>
    <source>
        <strain evidence="11">NIVA-4/92</strain>
    </source>
</reference>
<name>A0A8J5X6Y0_DIALT</name>
<dbReference type="UniPathway" id="UPA00242"/>
<dbReference type="GO" id="GO:0005737">
    <property type="term" value="C:cytoplasm"/>
    <property type="evidence" value="ECO:0007669"/>
    <property type="project" value="TreeGrafter"/>
</dbReference>
<protein>
    <recommendedName>
        <fullName evidence="4 7">Aldose 1-epimerase</fullName>
        <ecNumber evidence="4 7">5.1.3.3</ecNumber>
    </recommendedName>
</protein>
<feature type="active site" description="Proton acceptor" evidence="8">
    <location>
        <position position="335"/>
    </location>
</feature>
<dbReference type="PANTHER" id="PTHR10091">
    <property type="entry name" value="ALDOSE-1-EPIMERASE"/>
    <property type="match status" value="1"/>
</dbReference>
<dbReference type="OMA" id="IYHHISR"/>
<dbReference type="PANTHER" id="PTHR10091:SF0">
    <property type="entry name" value="GALACTOSE MUTAROTASE"/>
    <property type="match status" value="1"/>
</dbReference>
<evidence type="ECO:0000256" key="9">
    <source>
        <dbReference type="PIRSR" id="PIRSR005096-2"/>
    </source>
</evidence>
<dbReference type="InterPro" id="IPR014718">
    <property type="entry name" value="GH-type_carb-bd"/>
</dbReference>
<evidence type="ECO:0000256" key="7">
    <source>
        <dbReference type="PIRNR" id="PIRNR005096"/>
    </source>
</evidence>
<evidence type="ECO:0000313" key="12">
    <source>
        <dbReference type="Proteomes" id="UP000751190"/>
    </source>
</evidence>
<feature type="binding site" evidence="10">
    <location>
        <begin position="93"/>
        <end position="94"/>
    </location>
    <ligand>
        <name>beta-D-galactose</name>
        <dbReference type="ChEBI" id="CHEBI:27667"/>
    </ligand>
</feature>
<comment type="caution">
    <text evidence="11">The sequence shown here is derived from an EMBL/GenBank/DDBJ whole genome shotgun (WGS) entry which is preliminary data.</text>
</comment>
<comment type="pathway">
    <text evidence="2 7">Carbohydrate metabolism; hexose metabolism.</text>
</comment>